<dbReference type="InterPro" id="IPR036291">
    <property type="entry name" value="NAD(P)-bd_dom_sf"/>
</dbReference>
<dbReference type="SUPFAM" id="SSF51735">
    <property type="entry name" value="NAD(P)-binding Rossmann-fold domains"/>
    <property type="match status" value="1"/>
</dbReference>
<dbReference type="EMBL" id="CP001678">
    <property type="protein sequence ID" value="ACT60346.1"/>
    <property type="molecule type" value="Genomic_DNA"/>
</dbReference>
<dbReference type="InterPro" id="IPR023401">
    <property type="entry name" value="ODC_N"/>
</dbReference>
<keyword evidence="3" id="KW-1185">Reference proteome</keyword>
<dbReference type="PANTHER" id="PTHR13812:SF19">
    <property type="entry name" value="KETIMINE REDUCTASE MU-CRYSTALLIN"/>
    <property type="match status" value="1"/>
</dbReference>
<dbReference type="AlphaFoldDB" id="C6XPT1"/>
<comment type="similarity">
    <text evidence="1">Belongs to the ornithine cyclodeaminase/mu-crystallin family.</text>
</comment>
<dbReference type="Gene3D" id="3.40.50.720">
    <property type="entry name" value="NAD(P)-binding Rossmann-like Domain"/>
    <property type="match status" value="1"/>
</dbReference>
<reference evidence="3" key="1">
    <citation type="journal article" date="2011" name="J. Bacteriol.">
        <title>Genome sequences of eight morphologically diverse alphaproteobacteria.</title>
        <authorList>
            <consortium name="US DOE Joint Genome Institute"/>
            <person name="Brown P.J."/>
            <person name="Kysela D.T."/>
            <person name="Buechlein A."/>
            <person name="Hemmerich C."/>
            <person name="Brun Y.V."/>
        </authorList>
    </citation>
    <scope>NUCLEOTIDE SEQUENCE [LARGE SCALE GENOMIC DNA]</scope>
    <source>
        <strain evidence="3">ATCC 49814 / DSM 5838 / IFAM 1418</strain>
    </source>
</reference>
<gene>
    <name evidence="2" type="ordered locus">Hbal_2672</name>
</gene>
<dbReference type="KEGG" id="hba:Hbal_2672"/>
<dbReference type="eggNOG" id="COG2423">
    <property type="taxonomic scope" value="Bacteria"/>
</dbReference>
<organism evidence="2 3">
    <name type="scientific">Hirschia baltica (strain ATCC 49814 / DSM 5838 / IFAM 1418)</name>
    <dbReference type="NCBI Taxonomy" id="582402"/>
    <lineage>
        <taxon>Bacteria</taxon>
        <taxon>Pseudomonadati</taxon>
        <taxon>Pseudomonadota</taxon>
        <taxon>Alphaproteobacteria</taxon>
        <taxon>Hyphomonadales</taxon>
        <taxon>Hyphomonadaceae</taxon>
        <taxon>Hirschia</taxon>
    </lineage>
</organism>
<dbReference type="OrthoDB" id="9785971at2"/>
<dbReference type="FunFam" id="3.40.50.720:FF:000311">
    <property type="entry name" value="Ornithine cyclodeaminase"/>
    <property type="match status" value="1"/>
</dbReference>
<dbReference type="Gene3D" id="3.30.1780.10">
    <property type="entry name" value="ornithine cyclodeaminase, domain 1"/>
    <property type="match status" value="1"/>
</dbReference>
<dbReference type="HOGENOM" id="CLU_042088_1_1_5"/>
<dbReference type="STRING" id="582402.Hbal_2672"/>
<dbReference type="Proteomes" id="UP000002745">
    <property type="component" value="Chromosome"/>
</dbReference>
<protein>
    <submittedName>
        <fullName evidence="2">Ornithine cyclodeaminase</fullName>
        <ecNumber evidence="2">4.3.1.12</ecNumber>
    </submittedName>
</protein>
<name>C6XPT1_HIRBI</name>
<dbReference type="GO" id="GO:0016491">
    <property type="term" value="F:oxidoreductase activity"/>
    <property type="evidence" value="ECO:0007669"/>
    <property type="project" value="UniProtKB-ARBA"/>
</dbReference>
<dbReference type="GO" id="GO:0008473">
    <property type="term" value="F:ornithine cyclodeaminase activity"/>
    <property type="evidence" value="ECO:0007669"/>
    <property type="project" value="UniProtKB-EC"/>
</dbReference>
<evidence type="ECO:0000313" key="2">
    <source>
        <dbReference type="EMBL" id="ACT60346.1"/>
    </source>
</evidence>
<dbReference type="InterPro" id="IPR003462">
    <property type="entry name" value="ODC_Mu_crystall"/>
</dbReference>
<dbReference type="Pfam" id="PF02423">
    <property type="entry name" value="OCD_Mu_crystall"/>
    <property type="match status" value="1"/>
</dbReference>
<dbReference type="RefSeq" id="WP_015828496.1">
    <property type="nucleotide sequence ID" value="NC_012982.1"/>
</dbReference>
<evidence type="ECO:0000313" key="3">
    <source>
        <dbReference type="Proteomes" id="UP000002745"/>
    </source>
</evidence>
<evidence type="ECO:0000256" key="1">
    <source>
        <dbReference type="ARBA" id="ARBA00008903"/>
    </source>
</evidence>
<dbReference type="PIRSF" id="PIRSF001439">
    <property type="entry name" value="CryM"/>
    <property type="match status" value="1"/>
</dbReference>
<accession>C6XPT1</accession>
<dbReference type="GO" id="GO:0019752">
    <property type="term" value="P:carboxylic acid metabolic process"/>
    <property type="evidence" value="ECO:0007669"/>
    <property type="project" value="UniProtKB-ARBA"/>
</dbReference>
<dbReference type="PANTHER" id="PTHR13812">
    <property type="entry name" value="KETIMINE REDUCTASE MU-CRYSTALLIN"/>
    <property type="match status" value="1"/>
</dbReference>
<keyword evidence="2" id="KW-0456">Lyase</keyword>
<sequence>MRVFSAKDVETHLTYIDCIRIMQDAMIKLSSNETRQMLRQILPLGADKMFGIMGGTLGDFDIFGSKLVAVSPSRTDKTSGSHQGVVVTFDKDTLAPTCIADASAITAIRTASTSAMATNLLARKEASILTILGTGEQAFHHALAILEVRQINEIRIWGRSLHKAAQLTQKIEQLTGIKCTPYQHVETACAKADIICTVTSASTPILHQHHVSKGTHLNVVGSSFDGPREIDDALVSISKFIVDSKTSVESQGSEYRHALANKAISENHILGEIGEVASKTLDARTSSEDITIFKSLGHIVQDIAAVAYIAEKTKEVTQ</sequence>
<dbReference type="EC" id="4.3.1.12" evidence="2"/>
<dbReference type="GO" id="GO:0005737">
    <property type="term" value="C:cytoplasm"/>
    <property type="evidence" value="ECO:0007669"/>
    <property type="project" value="TreeGrafter"/>
</dbReference>
<proteinExistence type="inferred from homology"/>